<evidence type="ECO:0000313" key="2">
    <source>
        <dbReference type="EMBL" id="SHH28875.1"/>
    </source>
</evidence>
<evidence type="ECO:0000256" key="1">
    <source>
        <dbReference type="SAM" id="MobiDB-lite"/>
    </source>
</evidence>
<dbReference type="AlphaFoldDB" id="A0A1M5RRH9"/>
<gene>
    <name evidence="2" type="ORF">SAMN02745199_0578</name>
</gene>
<reference evidence="3" key="1">
    <citation type="submission" date="2016-11" db="EMBL/GenBank/DDBJ databases">
        <authorList>
            <person name="Varghese N."/>
            <person name="Submissions S."/>
        </authorList>
    </citation>
    <scope>NUCLEOTIDE SEQUENCE [LARGE SCALE GENOMIC DNA]</scope>
    <source>
        <strain evidence="3">DSM 15807</strain>
    </source>
</reference>
<dbReference type="OrthoDB" id="48580at2"/>
<dbReference type="Proteomes" id="UP000242592">
    <property type="component" value="Unassembled WGS sequence"/>
</dbReference>
<dbReference type="EMBL" id="FQXN01000002">
    <property type="protein sequence ID" value="SHH28875.1"/>
    <property type="molecule type" value="Genomic_DNA"/>
</dbReference>
<evidence type="ECO:0000313" key="3">
    <source>
        <dbReference type="Proteomes" id="UP000242592"/>
    </source>
</evidence>
<accession>A0A1M5RRH9</accession>
<feature type="compositionally biased region" description="Pro residues" evidence="1">
    <location>
        <begin position="197"/>
        <end position="208"/>
    </location>
</feature>
<proteinExistence type="predicted"/>
<organism evidence="2 3">
    <name type="scientific">Thermosipho atlanticus DSM 15807</name>
    <dbReference type="NCBI Taxonomy" id="1123380"/>
    <lineage>
        <taxon>Bacteria</taxon>
        <taxon>Thermotogati</taxon>
        <taxon>Thermotogota</taxon>
        <taxon>Thermotogae</taxon>
        <taxon>Thermotogales</taxon>
        <taxon>Fervidobacteriaceae</taxon>
        <taxon>Thermosipho</taxon>
    </lineage>
</organism>
<sequence>MKKLSVLLISVLFIGALFAFPFNTEKPLNYQEMVQKLKNLEISDPATYIGTIKEVYIELDTGLSKSKIILDTEEGTEMEIYIGPMWRFIELKPGMQVELQAVEVKFNDNISFNLAFELSSNGITIEIPYRKIIRNRLELMKNLAYQRRLHQKLMLRGMPMYGPMYGPMYSPMYGPMYGPMHGPKFETPYDNEQEMPQHPPYTPPMRGK</sequence>
<dbReference type="RefSeq" id="WP_073071978.1">
    <property type="nucleotide sequence ID" value="NZ_FQXN01000002.1"/>
</dbReference>
<protein>
    <submittedName>
        <fullName evidence="2">Uncharacterized protein</fullName>
    </submittedName>
</protein>
<keyword evidence="3" id="KW-1185">Reference proteome</keyword>
<feature type="region of interest" description="Disordered" evidence="1">
    <location>
        <begin position="184"/>
        <end position="208"/>
    </location>
</feature>
<dbReference type="STRING" id="1123380.SAMN02745199_0578"/>
<name>A0A1M5RRH9_9BACT</name>